<protein>
    <submittedName>
        <fullName evidence="11">Agamous-like MADS-box protein AGL15 isoform X1</fullName>
    </submittedName>
</protein>
<keyword evidence="4" id="KW-0804">Transcription</keyword>
<evidence type="ECO:0000256" key="6">
    <source>
        <dbReference type="SAM" id="Coils"/>
    </source>
</evidence>
<dbReference type="KEGG" id="rsz:108816259"/>
<evidence type="ECO:0000256" key="7">
    <source>
        <dbReference type="SAM" id="MobiDB-lite"/>
    </source>
</evidence>
<dbReference type="PROSITE" id="PS50066">
    <property type="entry name" value="MADS_BOX_2"/>
    <property type="match status" value="1"/>
</dbReference>
<dbReference type="FunFam" id="3.40.1810.10:FF:000003">
    <property type="entry name" value="MADS-box transcription factor MADS-MC"/>
    <property type="match status" value="1"/>
</dbReference>
<keyword evidence="5" id="KW-0539">Nucleus</keyword>
<feature type="region of interest" description="Disordered" evidence="7">
    <location>
        <begin position="229"/>
        <end position="279"/>
    </location>
</feature>
<sequence>MGRGKIEIKRIENANSRQVTFSKRRAGLLKKAHELSVLCDSEVAVIVFSKSGKLFEFSSTKCMKKTLLRYSNYNPSSDAPLINYKPENQEEDCTEVDLLKSEISKLQEKHLQMQGKGLNALCLKELQHLEQQLNLSLISVRERKELLLTKQLEESRLKEQRAELENETLRRQVQELRSFLPSINKNYVPSYIKCFAIDPKNSLVNNSGLDDTNYRLQKTNSDTTLQLGLPGEAQAKRKSEGNRESPSSDSATTSTTNCTEDHLKTKANGSPFSHREIWE</sequence>
<evidence type="ECO:0000313" key="11">
    <source>
        <dbReference type="RefSeq" id="XP_018444335.1"/>
    </source>
</evidence>
<keyword evidence="3" id="KW-0238">DNA-binding</keyword>
<dbReference type="OrthoDB" id="1898716at2759"/>
<dbReference type="Proteomes" id="UP000504610">
    <property type="component" value="Chromosome 7"/>
</dbReference>
<dbReference type="InterPro" id="IPR036879">
    <property type="entry name" value="TF_MADSbox_sf"/>
</dbReference>
<dbReference type="InterPro" id="IPR033896">
    <property type="entry name" value="MEF2-like_N"/>
</dbReference>
<evidence type="ECO:0000256" key="5">
    <source>
        <dbReference type="ARBA" id="ARBA00023242"/>
    </source>
</evidence>
<evidence type="ECO:0000259" key="9">
    <source>
        <dbReference type="PROSITE" id="PS51297"/>
    </source>
</evidence>
<gene>
    <name evidence="11" type="primary">LOC108816259</name>
</gene>
<dbReference type="GO" id="GO:0005634">
    <property type="term" value="C:nucleus"/>
    <property type="evidence" value="ECO:0007669"/>
    <property type="project" value="UniProtKB-SubCell"/>
</dbReference>
<feature type="compositionally biased region" description="Basic and acidic residues" evidence="7">
    <location>
        <begin position="234"/>
        <end position="243"/>
    </location>
</feature>
<dbReference type="Pfam" id="PF00319">
    <property type="entry name" value="SRF-TF"/>
    <property type="match status" value="1"/>
</dbReference>
<evidence type="ECO:0000256" key="4">
    <source>
        <dbReference type="ARBA" id="ARBA00023163"/>
    </source>
</evidence>
<evidence type="ECO:0000256" key="1">
    <source>
        <dbReference type="ARBA" id="ARBA00004123"/>
    </source>
</evidence>
<name>A0A6J0K8G8_RAPSA</name>
<dbReference type="Gene3D" id="3.40.1810.10">
    <property type="entry name" value="Transcription factor, MADS-box"/>
    <property type="match status" value="1"/>
</dbReference>
<evidence type="ECO:0000313" key="10">
    <source>
        <dbReference type="Proteomes" id="UP000504610"/>
    </source>
</evidence>
<dbReference type="RefSeq" id="XP_018444335.1">
    <property type="nucleotide sequence ID" value="XM_018588833.2"/>
</dbReference>
<feature type="compositionally biased region" description="Low complexity" evidence="7">
    <location>
        <begin position="245"/>
        <end position="258"/>
    </location>
</feature>
<dbReference type="GO" id="GO:0045944">
    <property type="term" value="P:positive regulation of transcription by RNA polymerase II"/>
    <property type="evidence" value="ECO:0007669"/>
    <property type="project" value="InterPro"/>
</dbReference>
<accession>A0A6J0K8G8</accession>
<feature type="domain" description="MADS-box" evidence="8">
    <location>
        <begin position="1"/>
        <end position="61"/>
    </location>
</feature>
<dbReference type="AlphaFoldDB" id="A0A6J0K8G8"/>
<keyword evidence="10" id="KW-1185">Reference proteome</keyword>
<feature type="domain" description="K-box" evidence="9">
    <location>
        <begin position="89"/>
        <end position="179"/>
    </location>
</feature>
<dbReference type="SUPFAM" id="SSF55455">
    <property type="entry name" value="SRF-like"/>
    <property type="match status" value="1"/>
</dbReference>
<dbReference type="PANTHER" id="PTHR48019">
    <property type="entry name" value="SERUM RESPONSE FACTOR HOMOLOG"/>
    <property type="match status" value="1"/>
</dbReference>
<dbReference type="InterPro" id="IPR050142">
    <property type="entry name" value="MADS-box/MEF2_TF"/>
</dbReference>
<dbReference type="PROSITE" id="PS51297">
    <property type="entry name" value="K_BOX"/>
    <property type="match status" value="1"/>
</dbReference>
<dbReference type="GO" id="GO:0000977">
    <property type="term" value="F:RNA polymerase II transcription regulatory region sequence-specific DNA binding"/>
    <property type="evidence" value="ECO:0007669"/>
    <property type="project" value="InterPro"/>
</dbReference>
<dbReference type="InterPro" id="IPR002100">
    <property type="entry name" value="TF_MADSbox"/>
</dbReference>
<dbReference type="InterPro" id="IPR002487">
    <property type="entry name" value="TF_Kbox"/>
</dbReference>
<keyword evidence="6" id="KW-0175">Coiled coil</keyword>
<dbReference type="CDD" id="cd00265">
    <property type="entry name" value="MADS_MEF2_like"/>
    <property type="match status" value="1"/>
</dbReference>
<evidence type="ECO:0000259" key="8">
    <source>
        <dbReference type="PROSITE" id="PS50066"/>
    </source>
</evidence>
<reference evidence="10" key="1">
    <citation type="journal article" date="2019" name="Database">
        <title>The radish genome database (RadishGD): an integrated information resource for radish genomics.</title>
        <authorList>
            <person name="Yu H.J."/>
            <person name="Baek S."/>
            <person name="Lee Y.J."/>
            <person name="Cho A."/>
            <person name="Mun J.H."/>
        </authorList>
    </citation>
    <scope>NUCLEOTIDE SEQUENCE [LARGE SCALE GENOMIC DNA]</scope>
    <source>
        <strain evidence="10">cv. WK10039</strain>
    </source>
</reference>
<evidence type="ECO:0000256" key="3">
    <source>
        <dbReference type="ARBA" id="ARBA00023125"/>
    </source>
</evidence>
<feature type="coiled-coil region" evidence="6">
    <location>
        <begin position="143"/>
        <end position="179"/>
    </location>
</feature>
<dbReference type="PRINTS" id="PR00404">
    <property type="entry name" value="MADSDOMAIN"/>
</dbReference>
<dbReference type="Pfam" id="PF01486">
    <property type="entry name" value="K-box"/>
    <property type="match status" value="1"/>
</dbReference>
<dbReference type="GO" id="GO:0046983">
    <property type="term" value="F:protein dimerization activity"/>
    <property type="evidence" value="ECO:0007669"/>
    <property type="project" value="InterPro"/>
</dbReference>
<evidence type="ECO:0000256" key="2">
    <source>
        <dbReference type="ARBA" id="ARBA00023015"/>
    </source>
</evidence>
<dbReference type="GeneID" id="108816259"/>
<proteinExistence type="predicted"/>
<dbReference type="SMART" id="SM00432">
    <property type="entry name" value="MADS"/>
    <property type="match status" value="1"/>
</dbReference>
<comment type="subcellular location">
    <subcellularLocation>
        <location evidence="1">Nucleus</location>
    </subcellularLocation>
</comment>
<dbReference type="GO" id="GO:0003700">
    <property type="term" value="F:DNA-binding transcription factor activity"/>
    <property type="evidence" value="ECO:0007669"/>
    <property type="project" value="InterPro"/>
</dbReference>
<dbReference type="PROSITE" id="PS00350">
    <property type="entry name" value="MADS_BOX_1"/>
    <property type="match status" value="1"/>
</dbReference>
<keyword evidence="2" id="KW-0805">Transcription regulation</keyword>
<reference evidence="11" key="2">
    <citation type="submission" date="2025-08" db="UniProtKB">
        <authorList>
            <consortium name="RefSeq"/>
        </authorList>
    </citation>
    <scope>IDENTIFICATION</scope>
    <source>
        <tissue evidence="11">Leaf</tissue>
    </source>
</reference>
<organism evidence="10 11">
    <name type="scientific">Raphanus sativus</name>
    <name type="common">Radish</name>
    <name type="synonym">Raphanus raphanistrum var. sativus</name>
    <dbReference type="NCBI Taxonomy" id="3726"/>
    <lineage>
        <taxon>Eukaryota</taxon>
        <taxon>Viridiplantae</taxon>
        <taxon>Streptophyta</taxon>
        <taxon>Embryophyta</taxon>
        <taxon>Tracheophyta</taxon>
        <taxon>Spermatophyta</taxon>
        <taxon>Magnoliopsida</taxon>
        <taxon>eudicotyledons</taxon>
        <taxon>Gunneridae</taxon>
        <taxon>Pentapetalae</taxon>
        <taxon>rosids</taxon>
        <taxon>malvids</taxon>
        <taxon>Brassicales</taxon>
        <taxon>Brassicaceae</taxon>
        <taxon>Brassiceae</taxon>
        <taxon>Raphanus</taxon>
    </lineage>
</organism>